<dbReference type="OrthoDB" id="5298787at2"/>
<feature type="domain" description="Methyltransferase" evidence="2">
    <location>
        <begin position="41"/>
        <end position="133"/>
    </location>
</feature>
<dbReference type="EMBL" id="CP041186">
    <property type="protein sequence ID" value="QDG52397.1"/>
    <property type="molecule type" value="Genomic_DNA"/>
</dbReference>
<name>A0A4Y6PWK6_PERCE</name>
<accession>A0A5B8YD50</accession>
<dbReference type="InterPro" id="IPR029063">
    <property type="entry name" value="SAM-dependent_MTases_sf"/>
</dbReference>
<keyword evidence="1 3" id="KW-0808">Transferase</keyword>
<dbReference type="AlphaFoldDB" id="A0A4Y6PWK6"/>
<dbReference type="Proteomes" id="UP000315995">
    <property type="component" value="Chromosome"/>
</dbReference>
<evidence type="ECO:0000313" key="3">
    <source>
        <dbReference type="EMBL" id="QDG52397.1"/>
    </source>
</evidence>
<dbReference type="CDD" id="cd02440">
    <property type="entry name" value="AdoMet_MTases"/>
    <property type="match status" value="1"/>
</dbReference>
<dbReference type="Gene3D" id="3.40.50.150">
    <property type="entry name" value="Vaccinia Virus protein VP39"/>
    <property type="match status" value="1"/>
</dbReference>
<dbReference type="GO" id="GO:0008168">
    <property type="term" value="F:methyltransferase activity"/>
    <property type="evidence" value="ECO:0007669"/>
    <property type="project" value="UniProtKB-KW"/>
</dbReference>
<dbReference type="RefSeq" id="WP_141198869.1">
    <property type="nucleotide sequence ID" value="NZ_CP041186.1"/>
</dbReference>
<dbReference type="SUPFAM" id="SSF53335">
    <property type="entry name" value="S-adenosyl-L-methionine-dependent methyltransferases"/>
    <property type="match status" value="1"/>
</dbReference>
<sequence>MATEPLDWNAKYDCRGLLYGHQPNSFLAEHAASLIPRQATILSLGEGEGRNAVWLGRHGWKVCAVDVSAHALAKLHRLAAEAGVDIETRRADVSAFDAGCATYGAVIILHMHLPPEARRQAHRRAINALAPGGVLLLEALRPEQLEQPSSGPTAVECLYTADELAEDFAPLQIKYLGTEDRDIRAGQHQGITSVVSLIGRKPG</sequence>
<protein>
    <submittedName>
        <fullName evidence="3">Class I SAM-dependent methyltransferase</fullName>
    </submittedName>
</protein>
<dbReference type="InterPro" id="IPR041698">
    <property type="entry name" value="Methyltransf_25"/>
</dbReference>
<dbReference type="GO" id="GO:0032259">
    <property type="term" value="P:methylation"/>
    <property type="evidence" value="ECO:0007669"/>
    <property type="project" value="UniProtKB-KW"/>
</dbReference>
<keyword evidence="4" id="KW-1185">Reference proteome</keyword>
<dbReference type="Pfam" id="PF13649">
    <property type="entry name" value="Methyltransf_25"/>
    <property type="match status" value="1"/>
</dbReference>
<dbReference type="PANTHER" id="PTHR43861:SF3">
    <property type="entry name" value="PUTATIVE (AFU_ORTHOLOGUE AFUA_2G14390)-RELATED"/>
    <property type="match status" value="1"/>
</dbReference>
<keyword evidence="3" id="KW-0489">Methyltransferase</keyword>
<gene>
    <name evidence="3" type="ORF">FIV42_17110</name>
</gene>
<accession>A0A4Y6PWK6</accession>
<proteinExistence type="predicted"/>
<dbReference type="PANTHER" id="PTHR43861">
    <property type="entry name" value="TRANS-ACONITATE 2-METHYLTRANSFERASE-RELATED"/>
    <property type="match status" value="1"/>
</dbReference>
<evidence type="ECO:0000313" key="4">
    <source>
        <dbReference type="Proteomes" id="UP000315995"/>
    </source>
</evidence>
<reference evidence="3 4" key="1">
    <citation type="submission" date="2019-06" db="EMBL/GenBank/DDBJ databases">
        <title>Persicimonas caeni gen. nov., sp. nov., a predatory bacterium isolated from solar saltern.</title>
        <authorList>
            <person name="Wang S."/>
        </authorList>
    </citation>
    <scope>NUCLEOTIDE SEQUENCE [LARGE SCALE GENOMIC DNA]</scope>
    <source>
        <strain evidence="3 4">YN101</strain>
    </source>
</reference>
<evidence type="ECO:0000259" key="2">
    <source>
        <dbReference type="Pfam" id="PF13649"/>
    </source>
</evidence>
<evidence type="ECO:0000256" key="1">
    <source>
        <dbReference type="ARBA" id="ARBA00022679"/>
    </source>
</evidence>
<organism evidence="3 4">
    <name type="scientific">Persicimonas caeni</name>
    <dbReference type="NCBI Taxonomy" id="2292766"/>
    <lineage>
        <taxon>Bacteria</taxon>
        <taxon>Deltaproteobacteria</taxon>
        <taxon>Bradymonadales</taxon>
        <taxon>Bradymonadaceae</taxon>
        <taxon>Persicimonas</taxon>
    </lineage>
</organism>